<protein>
    <submittedName>
        <fullName evidence="2">Proteasome assembly chaperone family protein</fullName>
    </submittedName>
</protein>
<sequence length="269" mass="28133">MGHIDVVAERTFDEPVLIEGLPGVGLVGKIVADHLVDALDMELYATVHCDALPPAAAYTGGDRAVTTPVRLYAAPDADLLVLQSDVPVSPDAAEEFAGCIESWFREASVTPVYIAGLRREDGASGRSGADAAEDAKDAEDGTAVGETRSPTLRGLAVGDGAALLDRIDVPAPESAGLISGPTGALLAHAMATELPAVGLVVDVDPQFPDPTAARVVLERAVEPITGVDVDVDALTAQAERIQRAKEQFAARMSRDDEAVSQAQRLRMYQ</sequence>
<reference evidence="2 3" key="1">
    <citation type="journal article" date="2019" name="Int. J. Syst. Evol. Microbiol.">
        <title>The Global Catalogue of Microorganisms (GCM) 10K type strain sequencing project: providing services to taxonomists for standard genome sequencing and annotation.</title>
        <authorList>
            <consortium name="The Broad Institute Genomics Platform"/>
            <consortium name="The Broad Institute Genome Sequencing Center for Infectious Disease"/>
            <person name="Wu L."/>
            <person name="Ma J."/>
        </authorList>
    </citation>
    <scope>NUCLEOTIDE SEQUENCE [LARGE SCALE GENOMIC DNA]</scope>
    <source>
        <strain evidence="2 3">DT31</strain>
    </source>
</reference>
<dbReference type="InterPro" id="IPR019151">
    <property type="entry name" value="Proteasome_assmbl_chaperone_2"/>
</dbReference>
<dbReference type="InterPro" id="IPR038389">
    <property type="entry name" value="PSMG2_sf"/>
</dbReference>
<dbReference type="GO" id="GO:0000502">
    <property type="term" value="C:proteasome complex"/>
    <property type="evidence" value="ECO:0007669"/>
    <property type="project" value="UniProtKB-KW"/>
</dbReference>
<proteinExistence type="predicted"/>
<dbReference type="GeneID" id="81125989"/>
<gene>
    <name evidence="2" type="ORF">ACFQL9_11485</name>
</gene>
<evidence type="ECO:0000313" key="3">
    <source>
        <dbReference type="Proteomes" id="UP001596461"/>
    </source>
</evidence>
<accession>A0ABD5WDP9</accession>
<evidence type="ECO:0000313" key="2">
    <source>
        <dbReference type="EMBL" id="MFC7070265.1"/>
    </source>
</evidence>
<dbReference type="Proteomes" id="UP001596461">
    <property type="component" value="Unassembled WGS sequence"/>
</dbReference>
<dbReference type="AlphaFoldDB" id="A0ABD5WDP9"/>
<dbReference type="Gene3D" id="3.40.50.10900">
    <property type="entry name" value="PAC-like subunit"/>
    <property type="match status" value="1"/>
</dbReference>
<dbReference type="RefSeq" id="WP_284031124.1">
    <property type="nucleotide sequence ID" value="NZ_CP126154.1"/>
</dbReference>
<keyword evidence="2" id="KW-0647">Proteasome</keyword>
<dbReference type="Pfam" id="PF09754">
    <property type="entry name" value="PAC2"/>
    <property type="match status" value="1"/>
</dbReference>
<dbReference type="SUPFAM" id="SSF159659">
    <property type="entry name" value="Cgl1923-like"/>
    <property type="match status" value="2"/>
</dbReference>
<dbReference type="PANTHER" id="PTHR35610">
    <property type="entry name" value="3-ISOPROPYLMALATE DEHYDRATASE-RELATED"/>
    <property type="match status" value="1"/>
</dbReference>
<dbReference type="EMBL" id="JBHTAH010000009">
    <property type="protein sequence ID" value="MFC7070265.1"/>
    <property type="molecule type" value="Genomic_DNA"/>
</dbReference>
<dbReference type="PANTHER" id="PTHR35610:SF8">
    <property type="entry name" value="3-ISOPROPYLMALATE DEHYDRATASE"/>
    <property type="match status" value="1"/>
</dbReference>
<keyword evidence="3" id="KW-1185">Reference proteome</keyword>
<feature type="region of interest" description="Disordered" evidence="1">
    <location>
        <begin position="121"/>
        <end position="146"/>
    </location>
</feature>
<name>A0ABD5WDP9_9EURY</name>
<evidence type="ECO:0000256" key="1">
    <source>
        <dbReference type="SAM" id="MobiDB-lite"/>
    </source>
</evidence>
<organism evidence="2 3">
    <name type="scientific">Halobaculum lipolyticum</name>
    <dbReference type="NCBI Taxonomy" id="3032001"/>
    <lineage>
        <taxon>Archaea</taxon>
        <taxon>Methanobacteriati</taxon>
        <taxon>Methanobacteriota</taxon>
        <taxon>Stenosarchaea group</taxon>
        <taxon>Halobacteria</taxon>
        <taxon>Halobacteriales</taxon>
        <taxon>Haloferacaceae</taxon>
        <taxon>Halobaculum</taxon>
    </lineage>
</organism>
<comment type="caution">
    <text evidence="2">The sequence shown here is derived from an EMBL/GenBank/DDBJ whole genome shotgun (WGS) entry which is preliminary data.</text>
</comment>